<evidence type="ECO:0000313" key="2">
    <source>
        <dbReference type="EMBL" id="KAL2277315.1"/>
    </source>
</evidence>
<feature type="region of interest" description="Disordered" evidence="1">
    <location>
        <begin position="105"/>
        <end position="142"/>
    </location>
</feature>
<proteinExistence type="predicted"/>
<dbReference type="EMBL" id="JBAWTH010000102">
    <property type="protein sequence ID" value="KAL2277315.1"/>
    <property type="molecule type" value="Genomic_DNA"/>
</dbReference>
<accession>A0ABR4E4I3</accession>
<sequence length="142" mass="15485">MSEGIQWRSLGEAVTWCPTRGSCTTCISWLERERPRDRDRVTMTLSRVKRACDERSFQTASTGAKEGWGCQKLNSAPRLLRSGRCGQGGAALRTAGSVSKFGWEVGGVERDEGPDEITLPRSRRAGQNKEGPGQLGSWGNVG</sequence>
<keyword evidence="3" id="KW-1185">Reference proteome</keyword>
<evidence type="ECO:0000256" key="1">
    <source>
        <dbReference type="SAM" id="MobiDB-lite"/>
    </source>
</evidence>
<gene>
    <name evidence="2" type="ORF">FJTKL_00152</name>
</gene>
<comment type="caution">
    <text evidence="2">The sequence shown here is derived from an EMBL/GenBank/DDBJ whole genome shotgun (WGS) entry which is preliminary data.</text>
</comment>
<name>A0ABR4E4I3_9PEZI</name>
<protein>
    <submittedName>
        <fullName evidence="2">Uncharacterized protein</fullName>
    </submittedName>
</protein>
<feature type="compositionally biased region" description="Gly residues" evidence="1">
    <location>
        <begin position="133"/>
        <end position="142"/>
    </location>
</feature>
<reference evidence="2 3" key="1">
    <citation type="submission" date="2024-03" db="EMBL/GenBank/DDBJ databases">
        <title>A high-quality draft genome sequence of Diaporthe vaccinii, a causative agent of upright dieback and viscid rot disease in cranberry plants.</title>
        <authorList>
            <person name="Sarrasin M."/>
            <person name="Lang B.F."/>
            <person name="Burger G."/>
        </authorList>
    </citation>
    <scope>NUCLEOTIDE SEQUENCE [LARGE SCALE GENOMIC DNA]</scope>
    <source>
        <strain evidence="2 3">IS7</strain>
    </source>
</reference>
<dbReference type="Proteomes" id="UP001600888">
    <property type="component" value="Unassembled WGS sequence"/>
</dbReference>
<organism evidence="2 3">
    <name type="scientific">Diaporthe vaccinii</name>
    <dbReference type="NCBI Taxonomy" id="105482"/>
    <lineage>
        <taxon>Eukaryota</taxon>
        <taxon>Fungi</taxon>
        <taxon>Dikarya</taxon>
        <taxon>Ascomycota</taxon>
        <taxon>Pezizomycotina</taxon>
        <taxon>Sordariomycetes</taxon>
        <taxon>Sordariomycetidae</taxon>
        <taxon>Diaporthales</taxon>
        <taxon>Diaporthaceae</taxon>
        <taxon>Diaporthe</taxon>
        <taxon>Diaporthe eres species complex</taxon>
    </lineage>
</organism>
<evidence type="ECO:0000313" key="3">
    <source>
        <dbReference type="Proteomes" id="UP001600888"/>
    </source>
</evidence>